<keyword evidence="5 7" id="KW-0472">Membrane</keyword>
<feature type="transmembrane region" description="Helical" evidence="7">
    <location>
        <begin position="252"/>
        <end position="275"/>
    </location>
</feature>
<dbReference type="GO" id="GO:0012505">
    <property type="term" value="C:endomembrane system"/>
    <property type="evidence" value="ECO:0007669"/>
    <property type="project" value="UniProtKB-SubCell"/>
</dbReference>
<feature type="transmembrane region" description="Helical" evidence="7">
    <location>
        <begin position="12"/>
        <end position="29"/>
    </location>
</feature>
<dbReference type="GO" id="GO:0016020">
    <property type="term" value="C:membrane"/>
    <property type="evidence" value="ECO:0007669"/>
    <property type="project" value="UniProtKB-SubCell"/>
</dbReference>
<dbReference type="Pfam" id="PF00361">
    <property type="entry name" value="Proton_antipo_M"/>
    <property type="match status" value="1"/>
</dbReference>
<protein>
    <submittedName>
        <fullName evidence="9">NADH dehydrogenase subunit M</fullName>
    </submittedName>
</protein>
<evidence type="ECO:0000256" key="6">
    <source>
        <dbReference type="RuleBase" id="RU000320"/>
    </source>
</evidence>
<dbReference type="GO" id="GO:0042773">
    <property type="term" value="P:ATP synthesis coupled electron transport"/>
    <property type="evidence" value="ECO:0007669"/>
    <property type="project" value="InterPro"/>
</dbReference>
<dbReference type="InterPro" id="IPR010227">
    <property type="entry name" value="NADH_Q_OxRdtase_chainM/4"/>
</dbReference>
<sequence length="495" mass="54504">MIAGSSTQFPLLSLLLWLPLAGVLLCLLLRKSANACRWAALLFNVVLLGIALWIAFSVDTGSSGWLLYEDYSWIERFGIRYTLGLDGISLLLVILTAFLQVIAVLISWQIDYHPAFFYALVLMLGTAVLGVFLALDLVLFYLFWELMLIPMFVLIGVWGQQRRVYAAVKFFFFTLSGSLLMLLAMISLYLLHGDQTGVYTFALDALKQTELSLTQELIFYICFMSAFAVKVPLFPFHAWLPDAHEQAPAAGSVDLAGLVLKTGVYGIIRFAFPLFPNAAEMSLPVLALLALIGLFYAAAIAFKQTNIKRLVAYSSVSHLGFVILGLAAWNQTAWEGSLLLMVNHGITSAALFVMLALVRQRTGSNDLANMGGLWQSQPKMSAFFLLFAMASLGLPGLANFAGEILILIGTFASKPVWASIAVIGVLLSATYMLRLVQGVIWGPCREPMKKEDLLPREWLLLIPLALLVVWLGCYPQPLLDPIREPVTALLQGGRP</sequence>
<feature type="transmembrane region" description="Helical" evidence="7">
    <location>
        <begin position="141"/>
        <end position="158"/>
    </location>
</feature>
<dbReference type="NCBIfam" id="TIGR01972">
    <property type="entry name" value="NDH_I_M"/>
    <property type="match status" value="1"/>
</dbReference>
<evidence type="ECO:0000256" key="5">
    <source>
        <dbReference type="ARBA" id="ARBA00023136"/>
    </source>
</evidence>
<dbReference type="PRINTS" id="PR01437">
    <property type="entry name" value="NUOXDRDTASE4"/>
</dbReference>
<proteinExistence type="inferred from homology"/>
<keyword evidence="4 7" id="KW-1133">Transmembrane helix</keyword>
<dbReference type="GO" id="GO:0008137">
    <property type="term" value="F:NADH dehydrogenase (ubiquinone) activity"/>
    <property type="evidence" value="ECO:0007669"/>
    <property type="project" value="InterPro"/>
</dbReference>
<evidence type="ECO:0000256" key="4">
    <source>
        <dbReference type="ARBA" id="ARBA00022989"/>
    </source>
</evidence>
<feature type="transmembrane region" description="Helical" evidence="7">
    <location>
        <begin position="41"/>
        <end position="68"/>
    </location>
</feature>
<dbReference type="OrthoDB" id="9805769at2"/>
<evidence type="ECO:0000313" key="9">
    <source>
        <dbReference type="EMBL" id="SHI98707.1"/>
    </source>
</evidence>
<feature type="transmembrane region" description="Helical" evidence="7">
    <location>
        <begin position="458"/>
        <end position="477"/>
    </location>
</feature>
<accession>A0A1M6FLY8</accession>
<feature type="domain" description="NADH:quinone oxidoreductase/Mrp antiporter transmembrane" evidence="8">
    <location>
        <begin position="134"/>
        <end position="427"/>
    </location>
</feature>
<comment type="similarity">
    <text evidence="2">Belongs to the complex I subunit 4 family.</text>
</comment>
<reference evidence="9 10" key="1">
    <citation type="submission" date="2016-11" db="EMBL/GenBank/DDBJ databases">
        <authorList>
            <person name="Jaros S."/>
            <person name="Januszkiewicz K."/>
            <person name="Wedrychowicz H."/>
        </authorList>
    </citation>
    <scope>NUCLEOTIDE SEQUENCE [LARGE SCALE GENOMIC DNA]</scope>
    <source>
        <strain evidence="9 10">DSM 5091</strain>
    </source>
</reference>
<evidence type="ECO:0000313" key="10">
    <source>
        <dbReference type="Proteomes" id="UP000184171"/>
    </source>
</evidence>
<gene>
    <name evidence="9" type="ORF">SAMN02745165_01338</name>
</gene>
<keyword evidence="10" id="KW-1185">Reference proteome</keyword>
<dbReference type="EMBL" id="FQZT01000003">
    <property type="protein sequence ID" value="SHI98707.1"/>
    <property type="molecule type" value="Genomic_DNA"/>
</dbReference>
<feature type="transmembrane region" description="Helical" evidence="7">
    <location>
        <begin position="380"/>
        <end position="410"/>
    </location>
</feature>
<evidence type="ECO:0000256" key="7">
    <source>
        <dbReference type="SAM" id="Phobius"/>
    </source>
</evidence>
<name>A0A1M6FLY8_MALRU</name>
<organism evidence="9 10">
    <name type="scientific">Malonomonas rubra DSM 5091</name>
    <dbReference type="NCBI Taxonomy" id="1122189"/>
    <lineage>
        <taxon>Bacteria</taxon>
        <taxon>Pseudomonadati</taxon>
        <taxon>Thermodesulfobacteriota</taxon>
        <taxon>Desulfuromonadia</taxon>
        <taxon>Desulfuromonadales</taxon>
        <taxon>Geopsychrobacteraceae</taxon>
        <taxon>Malonomonas</taxon>
    </lineage>
</organism>
<keyword evidence="3 6" id="KW-0812">Transmembrane</keyword>
<dbReference type="PANTHER" id="PTHR43507">
    <property type="entry name" value="NADH-UBIQUINONE OXIDOREDUCTASE CHAIN 4"/>
    <property type="match status" value="1"/>
</dbReference>
<evidence type="ECO:0000256" key="3">
    <source>
        <dbReference type="ARBA" id="ARBA00022692"/>
    </source>
</evidence>
<dbReference type="AlphaFoldDB" id="A0A1M6FLY8"/>
<dbReference type="Proteomes" id="UP000184171">
    <property type="component" value="Unassembled WGS sequence"/>
</dbReference>
<feature type="transmembrane region" description="Helical" evidence="7">
    <location>
        <begin position="170"/>
        <end position="191"/>
    </location>
</feature>
<feature type="transmembrane region" description="Helical" evidence="7">
    <location>
        <begin position="416"/>
        <end position="437"/>
    </location>
</feature>
<evidence type="ECO:0000256" key="1">
    <source>
        <dbReference type="ARBA" id="ARBA00004127"/>
    </source>
</evidence>
<feature type="transmembrane region" description="Helical" evidence="7">
    <location>
        <begin position="115"/>
        <end position="135"/>
    </location>
</feature>
<dbReference type="STRING" id="1122189.SAMN02745165_01338"/>
<feature type="transmembrane region" description="Helical" evidence="7">
    <location>
        <begin position="88"/>
        <end position="108"/>
    </location>
</feature>
<dbReference type="GO" id="GO:0003954">
    <property type="term" value="F:NADH dehydrogenase activity"/>
    <property type="evidence" value="ECO:0007669"/>
    <property type="project" value="TreeGrafter"/>
</dbReference>
<evidence type="ECO:0000256" key="2">
    <source>
        <dbReference type="ARBA" id="ARBA00009025"/>
    </source>
</evidence>
<feature type="transmembrane region" description="Helical" evidence="7">
    <location>
        <begin position="310"/>
        <end position="329"/>
    </location>
</feature>
<dbReference type="GO" id="GO:0048039">
    <property type="term" value="F:ubiquinone binding"/>
    <property type="evidence" value="ECO:0007669"/>
    <property type="project" value="TreeGrafter"/>
</dbReference>
<feature type="transmembrane region" description="Helical" evidence="7">
    <location>
        <begin position="281"/>
        <end position="298"/>
    </location>
</feature>
<dbReference type="GO" id="GO:0015990">
    <property type="term" value="P:electron transport coupled proton transport"/>
    <property type="evidence" value="ECO:0007669"/>
    <property type="project" value="TreeGrafter"/>
</dbReference>
<evidence type="ECO:0000259" key="8">
    <source>
        <dbReference type="Pfam" id="PF00361"/>
    </source>
</evidence>
<dbReference type="RefSeq" id="WP_072907015.1">
    <property type="nucleotide sequence ID" value="NZ_FQZT01000003.1"/>
</dbReference>
<feature type="transmembrane region" description="Helical" evidence="7">
    <location>
        <begin position="217"/>
        <end position="240"/>
    </location>
</feature>
<dbReference type="PANTHER" id="PTHR43507:SF1">
    <property type="entry name" value="NADH-UBIQUINONE OXIDOREDUCTASE CHAIN 4"/>
    <property type="match status" value="1"/>
</dbReference>
<dbReference type="InterPro" id="IPR001750">
    <property type="entry name" value="ND/Mrp_TM"/>
</dbReference>
<comment type="subcellular location">
    <subcellularLocation>
        <location evidence="1">Endomembrane system</location>
        <topology evidence="1">Multi-pass membrane protein</topology>
    </subcellularLocation>
    <subcellularLocation>
        <location evidence="6">Membrane</location>
        <topology evidence="6">Multi-pass membrane protein</topology>
    </subcellularLocation>
</comment>
<dbReference type="InterPro" id="IPR003918">
    <property type="entry name" value="NADH_UbQ_OxRdtase"/>
</dbReference>
<feature type="transmembrane region" description="Helical" evidence="7">
    <location>
        <begin position="341"/>
        <end position="359"/>
    </location>
</feature>